<evidence type="ECO:0000313" key="3">
    <source>
        <dbReference type="Proteomes" id="UP000077177"/>
    </source>
</evidence>
<feature type="transmembrane region" description="Helical" evidence="1">
    <location>
        <begin position="212"/>
        <end position="229"/>
    </location>
</feature>
<sequence>MKSSILFKEYTRLVSNNRWSLQQIVFLGTLISLVINYLSSGMVHQISGNPLVDQEIDPTYWLAMILRLPAIFRGTLAIVLDSILFLSCLASLFIPNQTYSTRIFFIAHFLFFILYNLYSGHHYINIGILIMSFPFVFKTNERFTAGFTFCRFLFCFMLFSAALWKIWRGNLTHFDQGSTLLLLQFKSLLFQESSFQYKTILFFAQNRMMGQLLWLGMIGIELLFFWGFITYKKDNWLLIGHLLFFAGGWFFFDLYFYENLLFLITLYPVLKGINNLKRKVLREKQHPTALSNLASGVPLPDERSSSRH</sequence>
<feature type="transmembrane region" description="Helical" evidence="1">
    <location>
        <begin position="143"/>
        <end position="164"/>
    </location>
</feature>
<dbReference type="RefSeq" id="WP_066404487.1">
    <property type="nucleotide sequence ID" value="NZ_CP011390.1"/>
</dbReference>
<evidence type="ECO:0000256" key="1">
    <source>
        <dbReference type="SAM" id="Phobius"/>
    </source>
</evidence>
<keyword evidence="1" id="KW-0472">Membrane</keyword>
<evidence type="ECO:0000313" key="2">
    <source>
        <dbReference type="EMBL" id="ANE50969.1"/>
    </source>
</evidence>
<reference evidence="3" key="1">
    <citation type="submission" date="2015-01" db="EMBL/GenBank/DDBJ databases">
        <title>Flavisolibacter sp./LCS9/ whole genome sequencing.</title>
        <authorList>
            <person name="Kim M.K."/>
            <person name="Srinivasan S."/>
            <person name="Lee J.-J."/>
        </authorList>
    </citation>
    <scope>NUCLEOTIDE SEQUENCE [LARGE SCALE GENOMIC DNA]</scope>
    <source>
        <strain evidence="3">LCS9</strain>
    </source>
</reference>
<dbReference type="Proteomes" id="UP000077177">
    <property type="component" value="Chromosome"/>
</dbReference>
<feature type="transmembrane region" description="Helical" evidence="1">
    <location>
        <begin position="70"/>
        <end position="93"/>
    </location>
</feature>
<organism evidence="2 3">
    <name type="scientific">Flavisolibacter tropicus</name>
    <dbReference type="NCBI Taxonomy" id="1492898"/>
    <lineage>
        <taxon>Bacteria</taxon>
        <taxon>Pseudomonadati</taxon>
        <taxon>Bacteroidota</taxon>
        <taxon>Chitinophagia</taxon>
        <taxon>Chitinophagales</taxon>
        <taxon>Chitinophagaceae</taxon>
        <taxon>Flavisolibacter</taxon>
    </lineage>
</organism>
<evidence type="ECO:0008006" key="4">
    <source>
        <dbReference type="Google" id="ProtNLM"/>
    </source>
</evidence>
<dbReference type="EMBL" id="CP011390">
    <property type="protein sequence ID" value="ANE50969.1"/>
    <property type="molecule type" value="Genomic_DNA"/>
</dbReference>
<dbReference type="KEGG" id="fla:SY85_11100"/>
<keyword evidence="3" id="KW-1185">Reference proteome</keyword>
<keyword evidence="1" id="KW-1133">Transmembrane helix</keyword>
<name>A0A172TV60_9BACT</name>
<accession>A0A172TV60</accession>
<feature type="transmembrane region" description="Helical" evidence="1">
    <location>
        <begin position="249"/>
        <end position="270"/>
    </location>
</feature>
<keyword evidence="1" id="KW-0812">Transmembrane</keyword>
<proteinExistence type="predicted"/>
<protein>
    <recommendedName>
        <fullName evidence="4">HTTM domain-containing protein</fullName>
    </recommendedName>
</protein>
<dbReference type="AlphaFoldDB" id="A0A172TV60"/>
<dbReference type="STRING" id="1492898.SY85_11100"/>
<feature type="transmembrane region" description="Helical" evidence="1">
    <location>
        <begin position="20"/>
        <end position="38"/>
    </location>
</feature>
<gene>
    <name evidence="2" type="ORF">SY85_11100</name>
</gene>
<reference evidence="2 3" key="2">
    <citation type="journal article" date="2016" name="Int. J. Syst. Evol. Microbiol.">
        <title>Flavisolibacter tropicus sp. nov., isolated from tropical soil.</title>
        <authorList>
            <person name="Lee J.J."/>
            <person name="Kang M.S."/>
            <person name="Kim G.S."/>
            <person name="Lee C.S."/>
            <person name="Lim S."/>
            <person name="Lee J."/>
            <person name="Roh S.H."/>
            <person name="Kang H."/>
            <person name="Ha J.M."/>
            <person name="Bae S."/>
            <person name="Jung H.Y."/>
            <person name="Kim M.K."/>
        </authorList>
    </citation>
    <scope>NUCLEOTIDE SEQUENCE [LARGE SCALE GENOMIC DNA]</scope>
    <source>
        <strain evidence="2 3">LCS9</strain>
    </source>
</reference>